<dbReference type="PROSITE" id="PS50021">
    <property type="entry name" value="CH"/>
    <property type="match status" value="2"/>
</dbReference>
<feature type="repeat" description="Filamin" evidence="3">
    <location>
        <begin position="849"/>
        <end position="939"/>
    </location>
</feature>
<proteinExistence type="inferred from homology"/>
<evidence type="ECO:0000313" key="5">
    <source>
        <dbReference type="EMBL" id="KAF6040940.1"/>
    </source>
</evidence>
<dbReference type="SUPFAM" id="SSF81296">
    <property type="entry name" value="E set domains"/>
    <property type="match status" value="6"/>
</dbReference>
<dbReference type="AlphaFoldDB" id="A0A7J7KRW7"/>
<dbReference type="Gene3D" id="1.10.418.10">
    <property type="entry name" value="Calponin-like domain"/>
    <property type="match status" value="3"/>
</dbReference>
<dbReference type="InterPro" id="IPR001298">
    <property type="entry name" value="Filamin/ABP280_rpt"/>
</dbReference>
<feature type="repeat" description="Filamin" evidence="3">
    <location>
        <begin position="493"/>
        <end position="529"/>
    </location>
</feature>
<keyword evidence="6" id="KW-1185">Reference proteome</keyword>
<dbReference type="InterPro" id="IPR001715">
    <property type="entry name" value="CH_dom"/>
</dbReference>
<evidence type="ECO:0000256" key="1">
    <source>
        <dbReference type="ARBA" id="ARBA00009238"/>
    </source>
</evidence>
<evidence type="ECO:0000313" key="6">
    <source>
        <dbReference type="Proteomes" id="UP000593567"/>
    </source>
</evidence>
<dbReference type="GO" id="GO:0030036">
    <property type="term" value="P:actin cytoskeleton organization"/>
    <property type="evidence" value="ECO:0007669"/>
    <property type="project" value="InterPro"/>
</dbReference>
<evidence type="ECO:0000256" key="2">
    <source>
        <dbReference type="ARBA" id="ARBA00022737"/>
    </source>
</evidence>
<dbReference type="PROSITE" id="PS50194">
    <property type="entry name" value="FILAMIN_REPEAT"/>
    <property type="match status" value="6"/>
</dbReference>
<feature type="repeat" description="Filamin" evidence="3">
    <location>
        <begin position="314"/>
        <end position="372"/>
    </location>
</feature>
<dbReference type="SMART" id="SM00557">
    <property type="entry name" value="IG_FLMN"/>
    <property type="match status" value="5"/>
</dbReference>
<dbReference type="PANTHER" id="PTHR38537:SF8">
    <property type="entry name" value="FILAMIN-A"/>
    <property type="match status" value="1"/>
</dbReference>
<dbReference type="InterPro" id="IPR013783">
    <property type="entry name" value="Ig-like_fold"/>
</dbReference>
<comment type="caution">
    <text evidence="5">The sequence shown here is derived from an EMBL/GenBank/DDBJ whole genome shotgun (WGS) entry which is preliminary data.</text>
</comment>
<comment type="similarity">
    <text evidence="1">Belongs to the filamin family.</text>
</comment>
<dbReference type="InterPro" id="IPR044801">
    <property type="entry name" value="Filamin"/>
</dbReference>
<dbReference type="InterPro" id="IPR036872">
    <property type="entry name" value="CH_dom_sf"/>
</dbReference>
<organism evidence="5 6">
    <name type="scientific">Bugula neritina</name>
    <name type="common">Brown bryozoan</name>
    <name type="synonym">Sertularia neritina</name>
    <dbReference type="NCBI Taxonomy" id="10212"/>
    <lineage>
        <taxon>Eukaryota</taxon>
        <taxon>Metazoa</taxon>
        <taxon>Spiralia</taxon>
        <taxon>Lophotrochozoa</taxon>
        <taxon>Bryozoa</taxon>
        <taxon>Gymnolaemata</taxon>
        <taxon>Cheilostomatida</taxon>
        <taxon>Flustrina</taxon>
        <taxon>Buguloidea</taxon>
        <taxon>Bugulidae</taxon>
        <taxon>Bugula</taxon>
    </lineage>
</organism>
<dbReference type="GO" id="GO:0051015">
    <property type="term" value="F:actin filament binding"/>
    <property type="evidence" value="ECO:0007669"/>
    <property type="project" value="InterPro"/>
</dbReference>
<name>A0A7J7KRW7_BUGNE</name>
<dbReference type="Pfam" id="PF00307">
    <property type="entry name" value="CH"/>
    <property type="match status" value="2"/>
</dbReference>
<gene>
    <name evidence="5" type="ORF">EB796_000781</name>
</gene>
<dbReference type="SMART" id="SM00033">
    <property type="entry name" value="CH"/>
    <property type="match status" value="2"/>
</dbReference>
<keyword evidence="2" id="KW-0677">Repeat</keyword>
<dbReference type="InterPro" id="IPR014756">
    <property type="entry name" value="Ig_E-set"/>
</dbReference>
<dbReference type="Gene3D" id="2.60.40.10">
    <property type="entry name" value="Immunoglobulins"/>
    <property type="match status" value="6"/>
</dbReference>
<evidence type="ECO:0000256" key="3">
    <source>
        <dbReference type="PROSITE-ProRule" id="PRU00087"/>
    </source>
</evidence>
<dbReference type="OrthoDB" id="18740at2759"/>
<sequence length="993" mass="108094">MLFALDIIHNSLSFSYELAIVIKYFTLLRLQAIPELYSPCVGAEDIVNGNGKLILGLIWSYILRYQLGKTEIPPKQLMLAWINAVIPECNITNFTTNWNNGRALHALIDYCEPGLSPNWRKMSTSDKQGNCETAMRLAQERLGVPIVVSPQHMASSDLDQNSGMTYLSYFMKLNSCGYKATLRDVNQLLPSSHVTNFTSDWRDGTALTDLVQAVGGHIPNQSPSTGVIESTQLAIQGARDLGIEPILSAEDMVQPQAGHLAVMAYAARFINRPAMKLSAASYIEVLFNTVDISPGSKTHYSLLMKQGNPRLHSINVKVADPNGNNVPTTVEWDDQPEATGLGTFIPTVVGEHQLKVTCDGEMIRGSPIKFNVGRSKKAISFVRREQGIVGDNTKLEVLSEDGNVADVHMTYTSPSGLSKEIALSRSSSGRSLSHSFVPDVVDSSSSGEWKVSVLQNGEHASGSPYTMNVIKPQAVKLCNLEGGLIGQPFSFTGEDTYHVKFTPSGPGTHLIRPMYGGKDVRAEPYKVEITDSNLVLTDGPGLKQAKINESTTFWVDASQAGPGQLNVHIKDAGGVPVPSTLRELQDKRFEVKYSPAVIGPHSIDVEFDGKRIKHSPFTVNVYKDPKAEVPREGVVNQPLVILLDTANTEKGDLSITINEGRVPVTTKKLSKSSYSAEFIPSDLGQYKVELEFNNSPIQGSPWYVNITAPVVKTGPPVLTPTPPPVVVEPPTPPPVVVEAPLPLPVQPAPAPSTDIYAVVKPKSVRASAAKPDAVPTQYARVGETRSFDIIGQENVTVKIIDVFGSNVPFTSTPTPKGFAVNYKFKYIGDNWIHLIGENGRPLKGSPFLVCAFDPGLVVVSDLQSHGVINTPSHFKVNTLKAGRGEVTVLVDKGATNCEVYSQSKGDYSVTYTSTSNGVRNIDVLFNNLPVPGSPFQTDFGSPPVPATLQRPASCTVNIILYFYIQNFKYTTISQSRFDVGYVTIQTYRAMYKI</sequence>
<reference evidence="5" key="1">
    <citation type="submission" date="2020-06" db="EMBL/GenBank/DDBJ databases">
        <title>Draft genome of Bugula neritina, a colonial animal packing powerful symbionts and potential medicines.</title>
        <authorList>
            <person name="Rayko M."/>
        </authorList>
    </citation>
    <scope>NUCLEOTIDE SEQUENCE [LARGE SCALE GENOMIC DNA]</scope>
    <source>
        <strain evidence="5">Kwan_BN1</strain>
    </source>
</reference>
<evidence type="ECO:0000259" key="4">
    <source>
        <dbReference type="PROSITE" id="PS50021"/>
    </source>
</evidence>
<dbReference type="InterPro" id="IPR017868">
    <property type="entry name" value="Filamin/ABP280_repeat-like"/>
</dbReference>
<dbReference type="Proteomes" id="UP000593567">
    <property type="component" value="Unassembled WGS sequence"/>
</dbReference>
<accession>A0A7J7KRW7</accession>
<feature type="domain" description="Calponin-homology (CH)" evidence="4">
    <location>
        <begin position="72"/>
        <end position="175"/>
    </location>
</feature>
<feature type="repeat" description="Filamin" evidence="3">
    <location>
        <begin position="527"/>
        <end position="621"/>
    </location>
</feature>
<feature type="repeat" description="Filamin" evidence="3">
    <location>
        <begin position="385"/>
        <end position="469"/>
    </location>
</feature>
<protein>
    <recommendedName>
        <fullName evidence="4">Calponin-homology (CH) domain-containing protein</fullName>
    </recommendedName>
</protein>
<dbReference type="SUPFAM" id="SSF47576">
    <property type="entry name" value="Calponin-homology domain, CH-domain"/>
    <property type="match status" value="2"/>
</dbReference>
<dbReference type="EMBL" id="VXIV02000093">
    <property type="protein sequence ID" value="KAF6040940.1"/>
    <property type="molecule type" value="Genomic_DNA"/>
</dbReference>
<feature type="repeat" description="Filamin" evidence="3">
    <location>
        <begin position="631"/>
        <end position="706"/>
    </location>
</feature>
<dbReference type="Pfam" id="PF00630">
    <property type="entry name" value="Filamin"/>
    <property type="match status" value="4"/>
</dbReference>
<feature type="domain" description="Calponin-homology (CH)" evidence="4">
    <location>
        <begin position="176"/>
        <end position="274"/>
    </location>
</feature>
<dbReference type="PANTHER" id="PTHR38537">
    <property type="entry name" value="JITTERBUG, ISOFORM N"/>
    <property type="match status" value="1"/>
</dbReference>